<evidence type="ECO:0000256" key="2">
    <source>
        <dbReference type="SAM" id="SignalP"/>
    </source>
</evidence>
<feature type="region of interest" description="Disordered" evidence="1">
    <location>
        <begin position="27"/>
        <end position="81"/>
    </location>
</feature>
<feature type="chain" id="PRO_5044187902" evidence="2">
    <location>
        <begin position="24"/>
        <end position="215"/>
    </location>
</feature>
<dbReference type="PROSITE" id="PS51257">
    <property type="entry name" value="PROKAR_LIPOPROTEIN"/>
    <property type="match status" value="1"/>
</dbReference>
<evidence type="ECO:0000313" key="4">
    <source>
        <dbReference type="Proteomes" id="UP000204221"/>
    </source>
</evidence>
<organism evidence="3 4">
    <name type="scientific">Actinoalloteichus hoggarensis</name>
    <dbReference type="NCBI Taxonomy" id="1470176"/>
    <lineage>
        <taxon>Bacteria</taxon>
        <taxon>Bacillati</taxon>
        <taxon>Actinomycetota</taxon>
        <taxon>Actinomycetes</taxon>
        <taxon>Pseudonocardiales</taxon>
        <taxon>Pseudonocardiaceae</taxon>
        <taxon>Actinoalloteichus</taxon>
    </lineage>
</organism>
<dbReference type="Proteomes" id="UP000204221">
    <property type="component" value="Chromosome"/>
</dbReference>
<name>A0A221W0J6_9PSEU</name>
<dbReference type="EMBL" id="CP022521">
    <property type="protein sequence ID" value="ASO19287.1"/>
    <property type="molecule type" value="Genomic_DNA"/>
</dbReference>
<keyword evidence="2" id="KW-0732">Signal</keyword>
<evidence type="ECO:0000313" key="3">
    <source>
        <dbReference type="EMBL" id="ASO19287.1"/>
    </source>
</evidence>
<dbReference type="AlphaFoldDB" id="A0A221W0J6"/>
<sequence>MSQRSLTTAISALLLVLGLGACATPVAGTASPAPGAGGSRSDEAQETGSDTDETSSPSIPIPDPTTPTPDSGGSGGGGGAKNPGDVEAFCGIVDAAAIAAAVGSSDVGEANDYSTTCSYSIELDGTSHNYLGFGVTYWGEEVREDGEEDTEILGHPGYRLVDDGRCEFGAVVNEDPSVVFNTIYVDLDTFGDVSRDLCTEAEAVLSLIYDAVPAA</sequence>
<accession>A0A221W0J6</accession>
<dbReference type="OrthoDB" id="4761308at2"/>
<gene>
    <name evidence="3" type="ORF">AHOG_08210</name>
</gene>
<protein>
    <submittedName>
        <fullName evidence="3">Uncharacterized protein</fullName>
    </submittedName>
</protein>
<feature type="compositionally biased region" description="Gly residues" evidence="1">
    <location>
        <begin position="72"/>
        <end position="81"/>
    </location>
</feature>
<dbReference type="RefSeq" id="WP_157736715.1">
    <property type="nucleotide sequence ID" value="NZ_CP022521.1"/>
</dbReference>
<dbReference type="KEGG" id="ahg:AHOG_08210"/>
<reference evidence="3 4" key="1">
    <citation type="submission" date="2017-07" db="EMBL/GenBank/DDBJ databases">
        <title>Complete genome sequence of Actinoalloteichus hoggarensis DSM 45943, type strain of Actinoalloteichus hoggarensis.</title>
        <authorList>
            <person name="Ruckert C."/>
            <person name="Nouioui I."/>
            <person name="Willmese J."/>
            <person name="van Wezel G."/>
            <person name="Klenk H.-P."/>
            <person name="Kalinowski J."/>
            <person name="Zotchev S.B."/>
        </authorList>
    </citation>
    <scope>NUCLEOTIDE SEQUENCE [LARGE SCALE GENOMIC DNA]</scope>
    <source>
        <strain evidence="3 4">DSM 45943</strain>
    </source>
</reference>
<proteinExistence type="predicted"/>
<evidence type="ECO:0000256" key="1">
    <source>
        <dbReference type="SAM" id="MobiDB-lite"/>
    </source>
</evidence>
<keyword evidence="4" id="KW-1185">Reference proteome</keyword>
<feature type="signal peptide" evidence="2">
    <location>
        <begin position="1"/>
        <end position="23"/>
    </location>
</feature>